<evidence type="ECO:0000313" key="4">
    <source>
        <dbReference type="Proteomes" id="UP000604046"/>
    </source>
</evidence>
<feature type="compositionally biased region" description="Polar residues" evidence="2">
    <location>
        <begin position="106"/>
        <end position="119"/>
    </location>
</feature>
<feature type="compositionally biased region" description="Basic and acidic residues" evidence="2">
    <location>
        <begin position="144"/>
        <end position="163"/>
    </location>
</feature>
<keyword evidence="4" id="KW-1185">Reference proteome</keyword>
<evidence type="ECO:0000313" key="3">
    <source>
        <dbReference type="EMBL" id="CAE7431727.1"/>
    </source>
</evidence>
<dbReference type="AlphaFoldDB" id="A0A812RC73"/>
<feature type="region of interest" description="Disordered" evidence="2">
    <location>
        <begin position="1"/>
        <end position="36"/>
    </location>
</feature>
<proteinExistence type="predicted"/>
<feature type="region of interest" description="Disordered" evidence="2">
    <location>
        <begin position="78"/>
        <end position="176"/>
    </location>
</feature>
<feature type="region of interest" description="Disordered" evidence="2">
    <location>
        <begin position="374"/>
        <end position="435"/>
    </location>
</feature>
<feature type="compositionally biased region" description="Low complexity" evidence="2">
    <location>
        <begin position="417"/>
        <end position="429"/>
    </location>
</feature>
<keyword evidence="1" id="KW-0175">Coiled coil</keyword>
<comment type="caution">
    <text evidence="3">The sequence shown here is derived from an EMBL/GenBank/DDBJ whole genome shotgun (WGS) entry which is preliminary data.</text>
</comment>
<sequence length="485" mass="55360">MASFRMRTPSPSPMVSRSGHVSRVVSPARSAGPPLYLRTKRDPLVVSVITIPGHPAPPVYAARLPPAMPVRQCPPFATPRRVRPGHREMGAASSPALQTPPKVTRPSPSASHEFSTSRPLPNLLQRRKPDMEEPPDYGSPKAGPETRELQAMQQEHEAGEKEQQMQLQDEAEPAVREHALQEQRLHFEQRLQEKADAHEQTCKALQLEHEQALKEEKELREHALEEQRLHFEQRLQEKADAQEQTCKAMQLEHEQALKAEEARREHALEEQNLHYQGILQEMRLEYDQAMEAEKALRERVLQEQRLNFEKLLQDQSLHVQRLLQEIGDAHEQTRKAMRLEYEQALEAEKALRERALQEQQLNFEQLLKDARKQTMEDVVPRQPAASEHRDTPQEAAAVSPPPQGQPLPAQEAAAFSPAPRAQPLPAQARASEEEQAAHFKEALACYHQRYGKIPDASQLATFSANMGFRVPFKLAKELLWARRRR</sequence>
<dbReference type="Proteomes" id="UP000604046">
    <property type="component" value="Unassembled WGS sequence"/>
</dbReference>
<organism evidence="3 4">
    <name type="scientific">Symbiodinium natans</name>
    <dbReference type="NCBI Taxonomy" id="878477"/>
    <lineage>
        <taxon>Eukaryota</taxon>
        <taxon>Sar</taxon>
        <taxon>Alveolata</taxon>
        <taxon>Dinophyceae</taxon>
        <taxon>Suessiales</taxon>
        <taxon>Symbiodiniaceae</taxon>
        <taxon>Symbiodinium</taxon>
    </lineage>
</organism>
<dbReference type="EMBL" id="CAJNDS010002324">
    <property type="protein sequence ID" value="CAE7431727.1"/>
    <property type="molecule type" value="Genomic_DNA"/>
</dbReference>
<feature type="coiled-coil region" evidence="1">
    <location>
        <begin position="188"/>
        <end position="299"/>
    </location>
</feature>
<accession>A0A812RC73</accession>
<protein>
    <submittedName>
        <fullName evidence="3">Uncharacterized protein</fullName>
    </submittedName>
</protein>
<evidence type="ECO:0000256" key="2">
    <source>
        <dbReference type="SAM" id="MobiDB-lite"/>
    </source>
</evidence>
<feature type="compositionally biased region" description="Low complexity" evidence="2">
    <location>
        <begin position="15"/>
        <end position="26"/>
    </location>
</feature>
<name>A0A812RC73_9DINO</name>
<evidence type="ECO:0000256" key="1">
    <source>
        <dbReference type="SAM" id="Coils"/>
    </source>
</evidence>
<reference evidence="3" key="1">
    <citation type="submission" date="2021-02" db="EMBL/GenBank/DDBJ databases">
        <authorList>
            <person name="Dougan E. K."/>
            <person name="Rhodes N."/>
            <person name="Thang M."/>
            <person name="Chan C."/>
        </authorList>
    </citation>
    <scope>NUCLEOTIDE SEQUENCE</scope>
</reference>
<gene>
    <name evidence="3" type="ORF">SNAT2548_LOCUS23466</name>
</gene>